<dbReference type="CDD" id="cd04301">
    <property type="entry name" value="NAT_SF"/>
    <property type="match status" value="1"/>
</dbReference>
<dbReference type="InterPro" id="IPR041496">
    <property type="entry name" value="YitH/HolE_GNAT"/>
</dbReference>
<name>A0A090RR68_9VIBR</name>
<dbReference type="Gene3D" id="3.40.630.90">
    <property type="match status" value="1"/>
</dbReference>
<protein>
    <submittedName>
        <fullName evidence="2">GCN5-related N-acetyltransferase</fullName>
    </submittedName>
</protein>
<dbReference type="Gene3D" id="3.40.630.30">
    <property type="match status" value="1"/>
</dbReference>
<dbReference type="PANTHER" id="PTHR47237:SF1">
    <property type="entry name" value="SLL0310 PROTEIN"/>
    <property type="match status" value="1"/>
</dbReference>
<proteinExistence type="predicted"/>
<evidence type="ECO:0000313" key="3">
    <source>
        <dbReference type="Proteomes" id="UP000029228"/>
    </source>
</evidence>
<gene>
    <name evidence="2" type="ORF">JCM19235_6334</name>
</gene>
<accession>A0A090RR68</accession>
<dbReference type="Pfam" id="PF18014">
    <property type="entry name" value="Acetyltransf_18"/>
    <property type="match status" value="1"/>
</dbReference>
<dbReference type="EMBL" id="BBMR01000002">
    <property type="protein sequence ID" value="GAL17781.1"/>
    <property type="molecule type" value="Genomic_DNA"/>
</dbReference>
<dbReference type="Pfam" id="PF00583">
    <property type="entry name" value="Acetyltransf_1"/>
    <property type="match status" value="1"/>
</dbReference>
<dbReference type="PROSITE" id="PS51186">
    <property type="entry name" value="GNAT"/>
    <property type="match status" value="1"/>
</dbReference>
<dbReference type="Proteomes" id="UP000029228">
    <property type="component" value="Unassembled WGS sequence"/>
</dbReference>
<dbReference type="InterPro" id="IPR016181">
    <property type="entry name" value="Acyl_CoA_acyltransferase"/>
</dbReference>
<dbReference type="SUPFAM" id="SSF55729">
    <property type="entry name" value="Acyl-CoA N-acyltransferases (Nat)"/>
    <property type="match status" value="1"/>
</dbReference>
<keyword evidence="3" id="KW-1185">Reference proteome</keyword>
<sequence length="281" mass="31552">MTEFNIRTMTLDEVDMAVEWAAQEGWNPGLNDAYHYYNADPNGFLVGELNGEPIGCISVVKYDASFGFLGFYIVKPEYRHQGFGLQIWDHGMAYLDGCNVALDGVVDQQENYKRSGFALSHRNVRYEGQTKSLPFERDSITKTEELSFDSIEDYLDAFFPACRKVFDKAWLNQSDSSSLAYVKNGELLGIGVIRACRSGFKIGPLFADNKDVAHDLYAGLISSVSSDQPVFLDVPEVNELAIELAKTYHMKPCFETARMYTKQPPSISLDRTYGVTSFEIG</sequence>
<dbReference type="STRING" id="990268.JCM19235_6334"/>
<dbReference type="PANTHER" id="PTHR47237">
    <property type="entry name" value="SLL0310 PROTEIN"/>
    <property type="match status" value="1"/>
</dbReference>
<organism evidence="2 3">
    <name type="scientific">Vibrio maritimus</name>
    <dbReference type="NCBI Taxonomy" id="990268"/>
    <lineage>
        <taxon>Bacteria</taxon>
        <taxon>Pseudomonadati</taxon>
        <taxon>Pseudomonadota</taxon>
        <taxon>Gammaproteobacteria</taxon>
        <taxon>Vibrionales</taxon>
        <taxon>Vibrionaceae</taxon>
        <taxon>Vibrio</taxon>
    </lineage>
</organism>
<keyword evidence="2" id="KW-0808">Transferase</keyword>
<feature type="domain" description="N-acetyltransferase" evidence="1">
    <location>
        <begin position="4"/>
        <end position="136"/>
    </location>
</feature>
<evidence type="ECO:0000313" key="2">
    <source>
        <dbReference type="EMBL" id="GAL17781.1"/>
    </source>
</evidence>
<dbReference type="AlphaFoldDB" id="A0A090RR68"/>
<reference evidence="2 3" key="1">
    <citation type="submission" date="2014-09" db="EMBL/GenBank/DDBJ databases">
        <title>Vibrio maritimus JCM 19235. (C45) whole genome shotgun sequence.</title>
        <authorList>
            <person name="Sawabe T."/>
            <person name="Meirelles P."/>
            <person name="Nakanishi M."/>
            <person name="Sayaka M."/>
            <person name="Hattori M."/>
            <person name="Ohkuma M."/>
        </authorList>
    </citation>
    <scope>NUCLEOTIDE SEQUENCE [LARGE SCALE GENOMIC DNA]</scope>
    <source>
        <strain evidence="3">JCM19235</strain>
    </source>
</reference>
<comment type="caution">
    <text evidence="2">The sequence shown here is derived from an EMBL/GenBank/DDBJ whole genome shotgun (WGS) entry which is preliminary data.</text>
</comment>
<dbReference type="GO" id="GO:0016747">
    <property type="term" value="F:acyltransferase activity, transferring groups other than amino-acyl groups"/>
    <property type="evidence" value="ECO:0007669"/>
    <property type="project" value="InterPro"/>
</dbReference>
<reference evidence="2 3" key="2">
    <citation type="submission" date="2014-09" db="EMBL/GenBank/DDBJ databases">
        <authorList>
            <consortium name="NBRP consortium"/>
            <person name="Sawabe T."/>
            <person name="Meirelles P."/>
            <person name="Nakanishi M."/>
            <person name="Sayaka M."/>
            <person name="Hattori M."/>
            <person name="Ohkuma M."/>
        </authorList>
    </citation>
    <scope>NUCLEOTIDE SEQUENCE [LARGE SCALE GENOMIC DNA]</scope>
    <source>
        <strain evidence="3">JCM19235</strain>
    </source>
</reference>
<dbReference type="InterPro" id="IPR052729">
    <property type="entry name" value="Acyl/Acetyltrans_Enzymes"/>
</dbReference>
<dbReference type="InterPro" id="IPR000182">
    <property type="entry name" value="GNAT_dom"/>
</dbReference>
<evidence type="ECO:0000259" key="1">
    <source>
        <dbReference type="PROSITE" id="PS51186"/>
    </source>
</evidence>
<dbReference type="OrthoDB" id="20916at2"/>